<dbReference type="ExpressionAtlas" id="A0A1Z5SAL3">
    <property type="expression patterns" value="baseline and differential"/>
</dbReference>
<dbReference type="Gramene" id="OQU92847">
    <property type="protein sequence ID" value="OQU92847"/>
    <property type="gene ID" value="SORBI_3001G422850"/>
</dbReference>
<sequence>MLCTSVASGIFSGGKCCMLFMMITPHASHACRLTMKNSSDKGDGHLFLRFSQCNNTVTVYGDVGASVGRNITLPDFAYASLLNCPSISILWQTHSLFVQPSIYAALAMVTEIGRQLSGQEGPDPSEPIYSEKIALLFSTIMGWLSALESIGGGPGLGELSVFWRITLSARRKGLLPNEHPNSNCSRCDALFPFLTFTKHWERLPSFRFCAKSVSHRVLEYSDVPYTFPARIFVIS</sequence>
<reference evidence="2" key="3">
    <citation type="journal article" date="2018" name="Plant J.">
        <title>The Sorghum bicolor reference genome: improved assembly, gene annotations, a transcriptome atlas, and signatures of genome organization.</title>
        <authorList>
            <person name="McCormick R.F."/>
            <person name="Truong S.K."/>
            <person name="Sreedasyam A."/>
            <person name="Jenkins J."/>
            <person name="Shu S."/>
            <person name="Sims D."/>
            <person name="Kennedy M."/>
            <person name="Amirebrahimi M."/>
            <person name="Weers B.D."/>
            <person name="McKinley B."/>
            <person name="Mattison A."/>
            <person name="Morishige D.T."/>
            <person name="Grimwood J."/>
            <person name="Schmutz J."/>
            <person name="Mullet J.E."/>
        </authorList>
    </citation>
    <scope>NUCLEOTIDE SEQUENCE [LARGE SCALE GENOMIC DNA]</scope>
    <source>
        <strain evidence="2">cv. BTx623</strain>
    </source>
</reference>
<organism evidence="1 2">
    <name type="scientific">Sorghum bicolor</name>
    <name type="common">Sorghum</name>
    <name type="synonym">Sorghum vulgare</name>
    <dbReference type="NCBI Taxonomy" id="4558"/>
    <lineage>
        <taxon>Eukaryota</taxon>
        <taxon>Viridiplantae</taxon>
        <taxon>Streptophyta</taxon>
        <taxon>Embryophyta</taxon>
        <taxon>Tracheophyta</taxon>
        <taxon>Spermatophyta</taxon>
        <taxon>Magnoliopsida</taxon>
        <taxon>Liliopsida</taxon>
        <taxon>Poales</taxon>
        <taxon>Poaceae</taxon>
        <taxon>PACMAD clade</taxon>
        <taxon>Panicoideae</taxon>
        <taxon>Andropogonodae</taxon>
        <taxon>Andropogoneae</taxon>
        <taxon>Sorghinae</taxon>
        <taxon>Sorghum</taxon>
    </lineage>
</organism>
<accession>A0A1Z5SAL3</accession>
<dbReference type="EMBL" id="CM000760">
    <property type="protein sequence ID" value="OQU92846.1"/>
    <property type="molecule type" value="Genomic_DNA"/>
</dbReference>
<name>A0A1Z5SAL3_SORBI</name>
<evidence type="ECO:0000313" key="1">
    <source>
        <dbReference type="EMBL" id="OQU92846.1"/>
    </source>
</evidence>
<reference evidence="1" key="2">
    <citation type="submission" date="2017-02" db="EMBL/GenBank/DDBJ databases">
        <title>WGS assembly of Sorghum bicolor.</title>
        <authorList>
            <person name="Paterson A."/>
            <person name="Mullet J."/>
            <person name="Bowers J."/>
            <person name="Bruggmann R."/>
            <person name="Dubchak I."/>
            <person name="Grimwood J."/>
            <person name="Gundlach H."/>
            <person name="Haberer G."/>
            <person name="Hellsten U."/>
            <person name="Mitros T."/>
            <person name="Poliakov A."/>
            <person name="Schmutz J."/>
            <person name="Spannagl M."/>
            <person name="Tang H."/>
            <person name="Wang X."/>
            <person name="Wicker T."/>
            <person name="Bharti A."/>
            <person name="Chapman J."/>
            <person name="Feltus F."/>
            <person name="Gowik U."/>
            <person name="Grigoriev I."/>
            <person name="Lyons E."/>
            <person name="Maher C."/>
            <person name="Martis M."/>
            <person name="Narechania A."/>
            <person name="Otillar R."/>
            <person name="Penning B."/>
            <person name="Salamov A."/>
            <person name="Wang Y."/>
            <person name="Zhang L."/>
            <person name="Carpita N."/>
            <person name="Freeling M."/>
            <person name="Gingle A."/>
            <person name="Hash C."/>
            <person name="Keller B."/>
            <person name="Klein P."/>
            <person name="Kresovich S."/>
            <person name="Mccann M."/>
            <person name="Ming R."/>
            <person name="Peterson D."/>
            <person name="Rahman M."/>
            <person name="Ware D."/>
            <person name="Westhoff P."/>
            <person name="Mayer K."/>
            <person name="Messing J."/>
            <person name="Sims D."/>
            <person name="Jenkins J."/>
            <person name="Shu S."/>
            <person name="Rokhsar D."/>
        </authorList>
    </citation>
    <scope>NUCLEOTIDE SEQUENCE</scope>
</reference>
<reference evidence="1 2" key="1">
    <citation type="journal article" date="2009" name="Nature">
        <title>The Sorghum bicolor genome and the diversification of grasses.</title>
        <authorList>
            <person name="Paterson A.H."/>
            <person name="Bowers J.E."/>
            <person name="Bruggmann R."/>
            <person name="Dubchak I."/>
            <person name="Grimwood J."/>
            <person name="Gundlach H."/>
            <person name="Haberer G."/>
            <person name="Hellsten U."/>
            <person name="Mitros T."/>
            <person name="Poliakov A."/>
            <person name="Schmutz J."/>
            <person name="Spannagl M."/>
            <person name="Tang H."/>
            <person name="Wang X."/>
            <person name="Wicker T."/>
            <person name="Bharti A.K."/>
            <person name="Chapman J."/>
            <person name="Feltus F.A."/>
            <person name="Gowik U."/>
            <person name="Grigoriev I.V."/>
            <person name="Lyons E."/>
            <person name="Maher C.A."/>
            <person name="Martis M."/>
            <person name="Narechania A."/>
            <person name="Otillar R.P."/>
            <person name="Penning B.W."/>
            <person name="Salamov A.A."/>
            <person name="Wang Y."/>
            <person name="Zhang L."/>
            <person name="Carpita N.C."/>
            <person name="Freeling M."/>
            <person name="Gingle A.R."/>
            <person name="Hash C.T."/>
            <person name="Keller B."/>
            <person name="Klein P."/>
            <person name="Kresovich S."/>
            <person name="McCann M.C."/>
            <person name="Ming R."/>
            <person name="Peterson D.G."/>
            <person name="Mehboob-ur-Rahman"/>
            <person name="Ware D."/>
            <person name="Westhoff P."/>
            <person name="Mayer K.F."/>
            <person name="Messing J."/>
            <person name="Rokhsar D.S."/>
        </authorList>
    </citation>
    <scope>NUCLEOTIDE SEQUENCE [LARGE SCALE GENOMIC DNA]</scope>
    <source>
        <strain evidence="2">cv. BTx623</strain>
    </source>
</reference>
<dbReference type="InParanoid" id="A0A1Z5SAL3"/>
<dbReference type="EMBL" id="CM000760">
    <property type="protein sequence ID" value="OQU92847.1"/>
    <property type="molecule type" value="Genomic_DNA"/>
</dbReference>
<dbReference type="Proteomes" id="UP000000768">
    <property type="component" value="Chromosome 1"/>
</dbReference>
<dbReference type="AlphaFoldDB" id="A0A1Z5SAL3"/>
<dbReference type="Gramene" id="OQU92846">
    <property type="protein sequence ID" value="OQU92846"/>
    <property type="gene ID" value="SORBI_3001G422850"/>
</dbReference>
<gene>
    <name evidence="1" type="ORF">SORBI_3001G422850</name>
</gene>
<protein>
    <submittedName>
        <fullName evidence="1">Uncharacterized protein</fullName>
    </submittedName>
</protein>
<keyword evidence="2" id="KW-1185">Reference proteome</keyword>
<proteinExistence type="predicted"/>
<evidence type="ECO:0000313" key="2">
    <source>
        <dbReference type="Proteomes" id="UP000000768"/>
    </source>
</evidence>